<dbReference type="GO" id="GO:0042134">
    <property type="term" value="F:rRNA primary transcript binding"/>
    <property type="evidence" value="ECO:0007669"/>
    <property type="project" value="InterPro"/>
</dbReference>
<dbReference type="Ensembl" id="ENSMMOT00000012501.1">
    <property type="protein sequence ID" value="ENSMMOP00000012297.1"/>
    <property type="gene ID" value="ENSMMOG00000009454.1"/>
</dbReference>
<reference evidence="7" key="1">
    <citation type="submission" date="2025-08" db="UniProtKB">
        <authorList>
            <consortium name="Ensembl"/>
        </authorList>
    </citation>
    <scope>IDENTIFICATION</scope>
</reference>
<dbReference type="AlphaFoldDB" id="A0A3Q3WJ68"/>
<dbReference type="GO" id="GO:0042274">
    <property type="term" value="P:ribosomal small subunit biogenesis"/>
    <property type="evidence" value="ECO:0007669"/>
    <property type="project" value="UniProtKB-ARBA"/>
</dbReference>
<feature type="domain" description="Brix" evidence="6">
    <location>
        <begin position="59"/>
        <end position="265"/>
    </location>
</feature>
<dbReference type="OMA" id="IGTMSEQ"/>
<evidence type="ECO:0000259" key="6">
    <source>
        <dbReference type="PROSITE" id="PS50833"/>
    </source>
</evidence>
<organism evidence="7 8">
    <name type="scientific">Mola mola</name>
    <name type="common">Ocean sunfish</name>
    <name type="synonym">Tetraodon mola</name>
    <dbReference type="NCBI Taxonomy" id="94237"/>
    <lineage>
        <taxon>Eukaryota</taxon>
        <taxon>Metazoa</taxon>
        <taxon>Chordata</taxon>
        <taxon>Craniata</taxon>
        <taxon>Vertebrata</taxon>
        <taxon>Euteleostomi</taxon>
        <taxon>Actinopterygii</taxon>
        <taxon>Neopterygii</taxon>
        <taxon>Teleostei</taxon>
        <taxon>Neoteleostei</taxon>
        <taxon>Acanthomorphata</taxon>
        <taxon>Eupercaria</taxon>
        <taxon>Tetraodontiformes</taxon>
        <taxon>Molidae</taxon>
        <taxon>Mola</taxon>
    </lineage>
</organism>
<dbReference type="GO" id="GO:0006364">
    <property type="term" value="P:rRNA processing"/>
    <property type="evidence" value="ECO:0007669"/>
    <property type="project" value="UniProtKB-KW"/>
</dbReference>
<dbReference type="PROSITE" id="PS50833">
    <property type="entry name" value="BRIX"/>
    <property type="match status" value="1"/>
</dbReference>
<dbReference type="SUPFAM" id="SSF52954">
    <property type="entry name" value="Class II aaRS ABD-related"/>
    <property type="match status" value="1"/>
</dbReference>
<dbReference type="GO" id="GO:0034457">
    <property type="term" value="C:Mpp10 complex"/>
    <property type="evidence" value="ECO:0007669"/>
    <property type="project" value="UniProtKB-ARBA"/>
</dbReference>
<evidence type="ECO:0000256" key="2">
    <source>
        <dbReference type="ARBA" id="ARBA00022517"/>
    </source>
</evidence>
<accession>A0A3Q3WJ68</accession>
<evidence type="ECO:0000256" key="5">
    <source>
        <dbReference type="ARBA" id="ARBA00046634"/>
    </source>
</evidence>
<dbReference type="Gene3D" id="3.40.50.10480">
    <property type="entry name" value="Probable brix-domain ribosomal biogenesis protein"/>
    <property type="match status" value="1"/>
</dbReference>
<dbReference type="STRING" id="94237.ENSMMOP00000012297"/>
<evidence type="ECO:0000313" key="8">
    <source>
        <dbReference type="Proteomes" id="UP000261620"/>
    </source>
</evidence>
<proteinExistence type="predicted"/>
<evidence type="ECO:0000256" key="3">
    <source>
        <dbReference type="ARBA" id="ARBA00022552"/>
    </source>
</evidence>
<comment type="subcellular location">
    <subcellularLocation>
        <location evidence="1">Nucleus</location>
        <location evidence="1">Nucleolus</location>
    </subcellularLocation>
</comment>
<sequence>QEDRLRTIEEKKQKLKLALDENCPLPTELRKEALQLQKLIPASISHMDDEYKWVGVEDPRVMVTTSRDPSSRLKMFTKEVKLMFPGAQRMNRGNHETASLVRACKANSVTDLIIVHETRGQPDGLVVCHLPFGPTAYFTLYNVVMRHDIPDIGTISEASPHLIFHNFTSQLGKRVLNILKYLFPVPKEDSRRVITFANQEDFITFRHHTFKKTNHKNIEISVFLFFCLVYMIKLGTLENESSADVEWQHHAYTHTTKKRRCISVE</sequence>
<dbReference type="SMART" id="SM00879">
    <property type="entry name" value="Brix"/>
    <property type="match status" value="1"/>
</dbReference>
<dbReference type="FunFam" id="3.40.50.10480:FF:000001">
    <property type="entry name" value="IMP4, U3 small nucleolar ribonucleoprotein"/>
    <property type="match status" value="1"/>
</dbReference>
<dbReference type="GO" id="GO:0032040">
    <property type="term" value="C:small-subunit processome"/>
    <property type="evidence" value="ECO:0007669"/>
    <property type="project" value="TreeGrafter"/>
</dbReference>
<dbReference type="InterPro" id="IPR044281">
    <property type="entry name" value="IMP4/RPF1"/>
</dbReference>
<dbReference type="InterPro" id="IPR007109">
    <property type="entry name" value="Brix"/>
</dbReference>
<evidence type="ECO:0000256" key="1">
    <source>
        <dbReference type="ARBA" id="ARBA00004604"/>
    </source>
</evidence>
<evidence type="ECO:0000256" key="4">
    <source>
        <dbReference type="ARBA" id="ARBA00045281"/>
    </source>
</evidence>
<comment type="function">
    <text evidence="4">Component of the 60-80S U3 small nucleolar ribonucleoprotein (U3 snoRNP). Required for the early cleavages during pre-18S ribosomal RNA processing. Part of the small subunit (SSU) processome, first precursor of the small eukaryotic ribosomal subunit. During the assembly of the SSU processome in the nucleolus, many ribosome biogenesis factors, an RNA chaperone and ribosomal proteins associate with the nascent pre-rRNA and work in concert to generate RNA folding, modifications, rearrangements and cleavage as well as targeted degradation of pre-ribosomal RNA by the RNA exosome.</text>
</comment>
<dbReference type="GO" id="GO:0005654">
    <property type="term" value="C:nucleoplasm"/>
    <property type="evidence" value="ECO:0007669"/>
    <property type="project" value="UniProtKB-ARBA"/>
</dbReference>
<name>A0A3Q3WJ68_MOLML</name>
<keyword evidence="2" id="KW-0690">Ribosome biogenesis</keyword>
<dbReference type="GO" id="GO:0030515">
    <property type="term" value="F:snoRNA binding"/>
    <property type="evidence" value="ECO:0007669"/>
    <property type="project" value="TreeGrafter"/>
</dbReference>
<comment type="subunit">
    <text evidence="5">Part of the small subunit (SSU) processome, composed of more than 70 proteins and the RNA chaperone small nucleolar RNA (snoRNA) U3. Component of a heterotrimeric complex containing IMP3, IMP4 and MPHOSPH10. Interacts with MPHOSPH10.</text>
</comment>
<dbReference type="Pfam" id="PF04427">
    <property type="entry name" value="Brix"/>
    <property type="match status" value="1"/>
</dbReference>
<dbReference type="Proteomes" id="UP000261620">
    <property type="component" value="Unplaced"/>
</dbReference>
<dbReference type="PANTHER" id="PTHR22734">
    <property type="entry name" value="U3 SMALL NUCLEOLAR RIBONUCLEOPROTEIN PROTEIN IMP4"/>
    <property type="match status" value="1"/>
</dbReference>
<keyword evidence="3" id="KW-0698">rRNA processing</keyword>
<evidence type="ECO:0000313" key="7">
    <source>
        <dbReference type="Ensembl" id="ENSMMOP00000012297.1"/>
    </source>
</evidence>
<reference evidence="7" key="2">
    <citation type="submission" date="2025-09" db="UniProtKB">
        <authorList>
            <consortium name="Ensembl"/>
        </authorList>
    </citation>
    <scope>IDENTIFICATION</scope>
</reference>
<protein>
    <recommendedName>
        <fullName evidence="6">Brix domain-containing protein</fullName>
    </recommendedName>
</protein>
<keyword evidence="8" id="KW-1185">Reference proteome</keyword>
<dbReference type="PANTHER" id="PTHR22734:SF2">
    <property type="entry name" value="U3 SMALL NUCLEOLAR RIBONUCLEOPROTEIN PROTEIN IMP4"/>
    <property type="match status" value="1"/>
</dbReference>